<name>A0A4R4KLE5_9BACT</name>
<gene>
    <name evidence="1" type="ORF">EZE20_01720</name>
</gene>
<dbReference type="AlphaFoldDB" id="A0A4R4KLE5"/>
<sequence length="178" mass="20365">MKNLEKELQSLEKVLIGYLATNLETCQIALPSRSSALENRTSHTVLNSLLEDLSNLGFEYVNWEVFSYRCSIKELAIDDWPMTEVLGPQHAKASPVEIRSLLPFLYDLQNLLIKHDLLQPSLTSSMLWHDELLRIFSLPLHSIVPKIELDSLHVTGILDKLSIRPVRIKYTIPQKDFG</sequence>
<proteinExistence type="predicted"/>
<accession>A0A4R4KLE5</accession>
<keyword evidence="2" id="KW-1185">Reference proteome</keyword>
<dbReference type="Proteomes" id="UP000295706">
    <property type="component" value="Unassembled WGS sequence"/>
</dbReference>
<evidence type="ECO:0000313" key="2">
    <source>
        <dbReference type="Proteomes" id="UP000295706"/>
    </source>
</evidence>
<dbReference type="EMBL" id="SMJU01000001">
    <property type="protein sequence ID" value="TDB69078.1"/>
    <property type="molecule type" value="Genomic_DNA"/>
</dbReference>
<protein>
    <submittedName>
        <fullName evidence="1">Uncharacterized protein</fullName>
    </submittedName>
</protein>
<organism evidence="1 2">
    <name type="scientific">Arundinibacter roseus</name>
    <dbReference type="NCBI Taxonomy" id="2070510"/>
    <lineage>
        <taxon>Bacteria</taxon>
        <taxon>Pseudomonadati</taxon>
        <taxon>Bacteroidota</taxon>
        <taxon>Cytophagia</taxon>
        <taxon>Cytophagales</taxon>
        <taxon>Spirosomataceae</taxon>
        <taxon>Arundinibacter</taxon>
    </lineage>
</organism>
<evidence type="ECO:0000313" key="1">
    <source>
        <dbReference type="EMBL" id="TDB69078.1"/>
    </source>
</evidence>
<dbReference type="RefSeq" id="WP_132113816.1">
    <property type="nucleotide sequence ID" value="NZ_SMJU01000001.1"/>
</dbReference>
<comment type="caution">
    <text evidence="1">The sequence shown here is derived from an EMBL/GenBank/DDBJ whole genome shotgun (WGS) entry which is preliminary data.</text>
</comment>
<reference evidence="1 2" key="1">
    <citation type="submission" date="2019-02" db="EMBL/GenBank/DDBJ databases">
        <title>Arundinibacter roseus gen. nov., sp. nov., a new member of the family Cytophagaceae.</title>
        <authorList>
            <person name="Szuroczki S."/>
            <person name="Khayer B."/>
            <person name="Sproer C."/>
            <person name="Toumi M."/>
            <person name="Szabo A."/>
            <person name="Felfoldi T."/>
            <person name="Schumann P."/>
            <person name="Toth E."/>
        </authorList>
    </citation>
    <scope>NUCLEOTIDE SEQUENCE [LARGE SCALE GENOMIC DNA]</scope>
    <source>
        <strain evidence="1 2">DMA-k-7a</strain>
    </source>
</reference>